<accession>A0A3N2QYN4</accession>
<name>A0A3N2QYN4_9RHOB</name>
<evidence type="ECO:0000313" key="3">
    <source>
        <dbReference type="Proteomes" id="UP000268016"/>
    </source>
</evidence>
<evidence type="ECO:0000313" key="2">
    <source>
        <dbReference type="EMBL" id="ROU00228.1"/>
    </source>
</evidence>
<gene>
    <name evidence="2" type="ORF">EAT49_13305</name>
</gene>
<keyword evidence="3" id="KW-1185">Reference proteome</keyword>
<protein>
    <submittedName>
        <fullName evidence="2">Uncharacterized protein</fullName>
    </submittedName>
</protein>
<sequence>MMLEFYTPLIVAMALGIEPGGGEDRPTLPSPAEALPTFAPEPQVPTGRFTTAVEVKPILAATRGSWVAVREWEGQDWVYFTHLLSWRCGLHEIRFGLNGAPPEEILEMEPCHEETMQPNALISDLPIWRTYPPGSVQSITMEVTFDDNTTERHEVTRAEILLP</sequence>
<proteinExistence type="predicted"/>
<dbReference type="Proteomes" id="UP000268016">
    <property type="component" value="Unassembled WGS sequence"/>
</dbReference>
<dbReference type="EMBL" id="RDRB01000006">
    <property type="protein sequence ID" value="ROU00228.1"/>
    <property type="molecule type" value="Genomic_DNA"/>
</dbReference>
<comment type="caution">
    <text evidence="2">The sequence shown here is derived from an EMBL/GenBank/DDBJ whole genome shotgun (WGS) entry which is preliminary data.</text>
</comment>
<evidence type="ECO:0000256" key="1">
    <source>
        <dbReference type="SAM" id="MobiDB-lite"/>
    </source>
</evidence>
<dbReference type="AlphaFoldDB" id="A0A3N2QYN4"/>
<reference evidence="2 3" key="1">
    <citation type="submission" date="2018-10" db="EMBL/GenBank/DDBJ databases">
        <title>Histidinibacterium lentulum gen. nov., sp. nov., a marine bacterium from the culture broth of Picochlorum sp. 122.</title>
        <authorList>
            <person name="Wang G."/>
        </authorList>
    </citation>
    <scope>NUCLEOTIDE SEQUENCE [LARGE SCALE GENOMIC DNA]</scope>
    <source>
        <strain evidence="2 3">B17</strain>
    </source>
</reference>
<organism evidence="2 3">
    <name type="scientific">Histidinibacterium lentulum</name>
    <dbReference type="NCBI Taxonomy" id="2480588"/>
    <lineage>
        <taxon>Bacteria</taxon>
        <taxon>Pseudomonadati</taxon>
        <taxon>Pseudomonadota</taxon>
        <taxon>Alphaproteobacteria</taxon>
        <taxon>Rhodobacterales</taxon>
        <taxon>Paracoccaceae</taxon>
        <taxon>Histidinibacterium</taxon>
    </lineage>
</organism>
<feature type="region of interest" description="Disordered" evidence="1">
    <location>
        <begin position="21"/>
        <end position="43"/>
    </location>
</feature>